<dbReference type="AlphaFoldDB" id="A0A915BQT9"/>
<protein>
    <submittedName>
        <fullName evidence="2">Uncharacterized protein</fullName>
    </submittedName>
</protein>
<proteinExistence type="predicted"/>
<accession>A0A915BQT9</accession>
<dbReference type="WBParaSite" id="PgR053_g024_t02">
    <property type="protein sequence ID" value="PgR053_g024_t02"/>
    <property type="gene ID" value="PgR053_g024"/>
</dbReference>
<dbReference type="Proteomes" id="UP000887569">
    <property type="component" value="Unplaced"/>
</dbReference>
<evidence type="ECO:0000313" key="2">
    <source>
        <dbReference type="WBParaSite" id="PgR053_g024_t02"/>
    </source>
</evidence>
<name>A0A915BQT9_PARUN</name>
<organism evidence="1 2">
    <name type="scientific">Parascaris univalens</name>
    <name type="common">Nematode worm</name>
    <dbReference type="NCBI Taxonomy" id="6257"/>
    <lineage>
        <taxon>Eukaryota</taxon>
        <taxon>Metazoa</taxon>
        <taxon>Ecdysozoa</taxon>
        <taxon>Nematoda</taxon>
        <taxon>Chromadorea</taxon>
        <taxon>Rhabditida</taxon>
        <taxon>Spirurina</taxon>
        <taxon>Ascaridomorpha</taxon>
        <taxon>Ascaridoidea</taxon>
        <taxon>Ascarididae</taxon>
        <taxon>Parascaris</taxon>
    </lineage>
</organism>
<reference evidence="2" key="1">
    <citation type="submission" date="2022-11" db="UniProtKB">
        <authorList>
            <consortium name="WormBaseParasite"/>
        </authorList>
    </citation>
    <scope>IDENTIFICATION</scope>
</reference>
<evidence type="ECO:0000313" key="1">
    <source>
        <dbReference type="Proteomes" id="UP000887569"/>
    </source>
</evidence>
<sequence length="118" mass="13473">PVKLNRSSCFDHIHFAITFGHLLEGHEALQILDDRLPLARDRKSPNLILSVSADGVLRDVTVSETSSFFQLMARNFPEQMSAHLRHKIFVHYSYLFSAFSLNGVGSEMNGIRENEDQW</sequence>
<keyword evidence="1" id="KW-1185">Reference proteome</keyword>